<protein>
    <submittedName>
        <fullName evidence="4">Prefoldin subunit 5</fullName>
    </submittedName>
</protein>
<dbReference type="WBParaSite" id="SMUV_0000143601-mRNA-1">
    <property type="protein sequence ID" value="SMUV_0000143601-mRNA-1"/>
    <property type="gene ID" value="SMUV_0000143601"/>
</dbReference>
<name>A0A0N5ABB0_9BILA</name>
<dbReference type="SUPFAM" id="SSF46579">
    <property type="entry name" value="Prefoldin"/>
    <property type="match status" value="1"/>
</dbReference>
<evidence type="ECO:0000313" key="4">
    <source>
        <dbReference type="WBParaSite" id="SMUV_0000143601-mRNA-1"/>
    </source>
</evidence>
<dbReference type="InterPro" id="IPR009053">
    <property type="entry name" value="Prefoldin"/>
</dbReference>
<reference evidence="4" key="1">
    <citation type="submission" date="2017-02" db="UniProtKB">
        <authorList>
            <consortium name="WormBaseParasite"/>
        </authorList>
    </citation>
    <scope>IDENTIFICATION</scope>
</reference>
<dbReference type="GO" id="GO:1990115">
    <property type="term" value="P:RNA polymerase III assembly"/>
    <property type="evidence" value="ECO:0007669"/>
    <property type="project" value="TreeGrafter"/>
</dbReference>
<comment type="subunit">
    <text evidence="2">Heterohexamer of two PFD-alpha type and four PFD-beta type subunits.</text>
</comment>
<dbReference type="Gene3D" id="1.10.287.370">
    <property type="match status" value="1"/>
</dbReference>
<comment type="similarity">
    <text evidence="1">Belongs to the prefoldin subunit alpha family.</text>
</comment>
<dbReference type="GO" id="GO:1990113">
    <property type="term" value="P:RNA polymerase I assembly"/>
    <property type="evidence" value="ECO:0007669"/>
    <property type="project" value="TreeGrafter"/>
</dbReference>
<dbReference type="Pfam" id="PF02996">
    <property type="entry name" value="Prefoldin"/>
    <property type="match status" value="1"/>
</dbReference>
<dbReference type="PANTHER" id="PTHR12674">
    <property type="entry name" value="PREFOLDIN SUBUNIT 5"/>
    <property type="match status" value="1"/>
</dbReference>
<keyword evidence="3" id="KW-1185">Reference proteome</keyword>
<dbReference type="GO" id="GO:0016272">
    <property type="term" value="C:prefoldin complex"/>
    <property type="evidence" value="ECO:0007669"/>
    <property type="project" value="InterPro"/>
</dbReference>
<dbReference type="AlphaFoldDB" id="A0A0N5ABB0"/>
<accession>A0A0N5ABB0</accession>
<dbReference type="GO" id="GO:0005737">
    <property type="term" value="C:cytoplasm"/>
    <property type="evidence" value="ECO:0007669"/>
    <property type="project" value="TreeGrafter"/>
</dbReference>
<evidence type="ECO:0000313" key="3">
    <source>
        <dbReference type="Proteomes" id="UP000046393"/>
    </source>
</evidence>
<dbReference type="GO" id="GO:1990114">
    <property type="term" value="P:RNA polymerase II core complex assembly"/>
    <property type="evidence" value="ECO:0007669"/>
    <property type="project" value="TreeGrafter"/>
</dbReference>
<sequence>MMGSSEEPIPISELSIEQMLMLQRQIEQEISFFSESLKELKACHAKFAASEAAVNSVDVKKPNKEALIPLSESMYVKAHLIDPTKVLVEIGTGYYVEMKNEQAKDYLKRKQDYLRKQVYD</sequence>
<dbReference type="GO" id="GO:0006457">
    <property type="term" value="P:protein folding"/>
    <property type="evidence" value="ECO:0007669"/>
    <property type="project" value="InterPro"/>
</dbReference>
<dbReference type="GO" id="GO:0051082">
    <property type="term" value="F:unfolded protein binding"/>
    <property type="evidence" value="ECO:0007669"/>
    <property type="project" value="InterPro"/>
</dbReference>
<evidence type="ECO:0000256" key="1">
    <source>
        <dbReference type="ARBA" id="ARBA00010048"/>
    </source>
</evidence>
<dbReference type="STRING" id="451379.A0A0N5ABB0"/>
<dbReference type="CDD" id="cd23157">
    <property type="entry name" value="Prefoldin_5"/>
    <property type="match status" value="1"/>
</dbReference>
<dbReference type="InterPro" id="IPR004127">
    <property type="entry name" value="Prefoldin_subunit_alpha"/>
</dbReference>
<evidence type="ECO:0000256" key="2">
    <source>
        <dbReference type="ARBA" id="ARBA00011695"/>
    </source>
</evidence>
<dbReference type="Proteomes" id="UP000046393">
    <property type="component" value="Unplaced"/>
</dbReference>
<dbReference type="NCBIfam" id="TIGR00293">
    <property type="entry name" value="prefoldin subunit alpha"/>
    <property type="match status" value="1"/>
</dbReference>
<dbReference type="InterPro" id="IPR011599">
    <property type="entry name" value="PFD_alpha_archaea"/>
</dbReference>
<proteinExistence type="inferred from homology"/>
<dbReference type="PANTHER" id="PTHR12674:SF2">
    <property type="entry name" value="PREFOLDIN SUBUNIT 5"/>
    <property type="match status" value="1"/>
</dbReference>
<organism evidence="3 4">
    <name type="scientific">Syphacia muris</name>
    <dbReference type="NCBI Taxonomy" id="451379"/>
    <lineage>
        <taxon>Eukaryota</taxon>
        <taxon>Metazoa</taxon>
        <taxon>Ecdysozoa</taxon>
        <taxon>Nematoda</taxon>
        <taxon>Chromadorea</taxon>
        <taxon>Rhabditida</taxon>
        <taxon>Spirurina</taxon>
        <taxon>Oxyuridomorpha</taxon>
        <taxon>Oxyuroidea</taxon>
        <taxon>Oxyuridae</taxon>
        <taxon>Syphacia</taxon>
    </lineage>
</organism>